<dbReference type="Proteomes" id="UP000712713">
    <property type="component" value="Unassembled WGS sequence"/>
</dbReference>
<reference evidence="3" key="1">
    <citation type="journal article" date="2021" name="PeerJ">
        <title>Extensive microbial diversity within the chicken gut microbiome revealed by metagenomics and culture.</title>
        <authorList>
            <person name="Gilroy R."/>
            <person name="Ravi A."/>
            <person name="Getino M."/>
            <person name="Pursley I."/>
            <person name="Horton D.L."/>
            <person name="Alikhan N.F."/>
            <person name="Baker D."/>
            <person name="Gharbi K."/>
            <person name="Hall N."/>
            <person name="Watson M."/>
            <person name="Adriaenssens E.M."/>
            <person name="Foster-Nyarko E."/>
            <person name="Jarju S."/>
            <person name="Secka A."/>
            <person name="Antonio M."/>
            <person name="Oren A."/>
            <person name="Chaudhuri R.R."/>
            <person name="La Ragione R."/>
            <person name="Hildebrand F."/>
            <person name="Pallen M.J."/>
        </authorList>
    </citation>
    <scope>NUCLEOTIDE SEQUENCE</scope>
    <source>
        <strain evidence="3">ChiGjej3B3-7470</strain>
    </source>
</reference>
<dbReference type="PRINTS" id="PR01217">
    <property type="entry name" value="PRICHEXTENSN"/>
</dbReference>
<feature type="compositionally biased region" description="Pro residues" evidence="1">
    <location>
        <begin position="54"/>
        <end position="71"/>
    </location>
</feature>
<dbReference type="GO" id="GO:0005886">
    <property type="term" value="C:plasma membrane"/>
    <property type="evidence" value="ECO:0007669"/>
    <property type="project" value="TreeGrafter"/>
</dbReference>
<comment type="caution">
    <text evidence="3">The sequence shown here is derived from an EMBL/GenBank/DDBJ whole genome shotgun (WGS) entry which is preliminary data.</text>
</comment>
<organism evidence="3 4">
    <name type="scientific">Tessaracoccus flavescens</name>
    <dbReference type="NCBI Taxonomy" id="399497"/>
    <lineage>
        <taxon>Bacteria</taxon>
        <taxon>Bacillati</taxon>
        <taxon>Actinomycetota</taxon>
        <taxon>Actinomycetes</taxon>
        <taxon>Propionibacteriales</taxon>
        <taxon>Propionibacteriaceae</taxon>
        <taxon>Tessaracoccus</taxon>
    </lineage>
</organism>
<dbReference type="PANTHER" id="PTHR34980">
    <property type="entry name" value="INNER MEMBRANE PROTEIN-RELATED-RELATED"/>
    <property type="match status" value="1"/>
</dbReference>
<dbReference type="InterPro" id="IPR008523">
    <property type="entry name" value="DUF805"/>
</dbReference>
<dbReference type="PANTHER" id="PTHR34980:SF2">
    <property type="entry name" value="INNER MEMBRANE PROTEIN YHAH-RELATED"/>
    <property type="match status" value="1"/>
</dbReference>
<dbReference type="EMBL" id="DYZF01000210">
    <property type="protein sequence ID" value="HJE51984.1"/>
    <property type="molecule type" value="Genomic_DNA"/>
</dbReference>
<dbReference type="AlphaFoldDB" id="A0A921EQM7"/>
<feature type="transmembrane region" description="Helical" evidence="2">
    <location>
        <begin position="159"/>
        <end position="177"/>
    </location>
</feature>
<feature type="transmembrane region" description="Helical" evidence="2">
    <location>
        <begin position="189"/>
        <end position="208"/>
    </location>
</feature>
<feature type="compositionally biased region" description="Basic and acidic residues" evidence="1">
    <location>
        <begin position="122"/>
        <end position="131"/>
    </location>
</feature>
<evidence type="ECO:0000313" key="4">
    <source>
        <dbReference type="Proteomes" id="UP000712713"/>
    </source>
</evidence>
<keyword evidence="2" id="KW-1133">Transmembrane helix</keyword>
<dbReference type="Pfam" id="PF05656">
    <property type="entry name" value="DUF805"/>
    <property type="match status" value="1"/>
</dbReference>
<evidence type="ECO:0000256" key="2">
    <source>
        <dbReference type="SAM" id="Phobius"/>
    </source>
</evidence>
<feature type="region of interest" description="Disordered" evidence="1">
    <location>
        <begin position="1"/>
        <end position="134"/>
    </location>
</feature>
<protein>
    <submittedName>
        <fullName evidence="3">DUF805 domain-containing protein</fullName>
    </submittedName>
</protein>
<name>A0A921EQM7_9ACTN</name>
<accession>A0A921EQM7</accession>
<evidence type="ECO:0000313" key="3">
    <source>
        <dbReference type="EMBL" id="HJE51984.1"/>
    </source>
</evidence>
<evidence type="ECO:0000256" key="1">
    <source>
        <dbReference type="SAM" id="MobiDB-lite"/>
    </source>
</evidence>
<keyword evidence="2" id="KW-0812">Transmembrane</keyword>
<keyword evidence="2" id="KW-0472">Membrane</keyword>
<gene>
    <name evidence="3" type="ORF">K8V15_08415</name>
</gene>
<feature type="compositionally biased region" description="Low complexity" evidence="1">
    <location>
        <begin position="88"/>
        <end position="107"/>
    </location>
</feature>
<reference evidence="3" key="2">
    <citation type="submission" date="2021-09" db="EMBL/GenBank/DDBJ databases">
        <authorList>
            <person name="Gilroy R."/>
        </authorList>
    </citation>
    <scope>NUCLEOTIDE SEQUENCE</scope>
    <source>
        <strain evidence="3">ChiGjej3B3-7470</strain>
    </source>
</reference>
<feature type="compositionally biased region" description="Low complexity" evidence="1">
    <location>
        <begin position="32"/>
        <end position="53"/>
    </location>
</feature>
<sequence>MSNEQIDPTSPRPSGPDFTDAAAPLTNPDPPAAAQSPAVPQSPAAPAQPLRAQPVPPQVAPTPSYPAPDYGPAPYEHSPYPDPYAQNPYGSQPGYGAPGYGAQYSPPTGYGMLPYGMPGDSDDPRNPDAPKRGVGPVEAYKRFWSRGLRFTGRASQSEYWWAMLINTAIVYGPAVALSGSTGFLTDAAVSFSVLYMLAAIIPSLAVMVRRFHDSNNSGALALLNLIPFIGWIITMIFMLLPGHPMGARYDRQQPWRG</sequence>
<feature type="transmembrane region" description="Helical" evidence="2">
    <location>
        <begin position="220"/>
        <end position="240"/>
    </location>
</feature>
<proteinExistence type="predicted"/>